<dbReference type="Proteomes" id="UP001223261">
    <property type="component" value="Chromosome"/>
</dbReference>
<gene>
    <name evidence="10" type="primary">comGB</name>
    <name evidence="9" type="ORF">KQ656_04780</name>
    <name evidence="10" type="ORF">PYH69_07860</name>
</gene>
<dbReference type="AlphaFoldDB" id="A0AAP1RTA0"/>
<evidence type="ECO:0000256" key="2">
    <source>
        <dbReference type="ARBA" id="ARBA00005745"/>
    </source>
</evidence>
<dbReference type="Pfam" id="PF00482">
    <property type="entry name" value="T2SSF"/>
    <property type="match status" value="2"/>
</dbReference>
<dbReference type="InterPro" id="IPR047692">
    <property type="entry name" value="T4P_ComGB"/>
</dbReference>
<dbReference type="NCBIfam" id="NF041012">
    <property type="entry name" value="T4P_ComGB"/>
    <property type="match status" value="1"/>
</dbReference>
<sequence length="345" mass="40487">MKKGNILKKDQILFLTRLSDMLKQGFTLMESVQLLTDQFSQLSRLRIKEKLIEIVKNTGQLHEVVSFLNYPQVIITQIYFGEQYGNMIDSIDHSILYLKKIEQVKQKFIKTIQYPTLLFFIFFMLLTAVNHTIIPQFNEIYQSMNINVSTSLKVLSTIFSYLPTSLLIIFLIAILTLLLGYFFYIGIEVSKKIYFFNKIPILNQYISMYRSYRLSRDFSFFIQNGIPLHKIIEIYIMQTKDDVLKYIGLFIQQSMKSGDSLPQAINNLNCFDSTLIQYITHGEHKSKLDLELYYFSVYMLEKLEKSIIKHLKWVQPIVFGTLAFLIVTLYLIIILPMLQMVDGIK</sequence>
<dbReference type="EMBL" id="CP118848">
    <property type="protein sequence ID" value="WHI58673.1"/>
    <property type="molecule type" value="Genomic_DNA"/>
</dbReference>
<dbReference type="PANTHER" id="PTHR30012:SF0">
    <property type="entry name" value="TYPE II SECRETION SYSTEM PROTEIN F-RELATED"/>
    <property type="match status" value="1"/>
</dbReference>
<organism evidence="10 12">
    <name type="scientific">Mammaliicoccus lentus</name>
    <name type="common">Staphylococcus lentus</name>
    <dbReference type="NCBI Taxonomy" id="42858"/>
    <lineage>
        <taxon>Bacteria</taxon>
        <taxon>Bacillati</taxon>
        <taxon>Bacillota</taxon>
        <taxon>Bacilli</taxon>
        <taxon>Bacillales</taxon>
        <taxon>Staphylococcaceae</taxon>
        <taxon>Mammaliicoccus</taxon>
    </lineage>
</organism>
<feature type="domain" description="Type II secretion system protein GspF" evidence="8">
    <location>
        <begin position="216"/>
        <end position="336"/>
    </location>
</feature>
<evidence type="ECO:0000256" key="7">
    <source>
        <dbReference type="SAM" id="Phobius"/>
    </source>
</evidence>
<keyword evidence="11" id="KW-1185">Reference proteome</keyword>
<proteinExistence type="inferred from homology"/>
<evidence type="ECO:0000256" key="1">
    <source>
        <dbReference type="ARBA" id="ARBA00004651"/>
    </source>
</evidence>
<evidence type="ECO:0000313" key="11">
    <source>
        <dbReference type="Proteomes" id="UP000770161"/>
    </source>
</evidence>
<reference evidence="9 11" key="1">
    <citation type="submission" date="2021-06" db="EMBL/GenBank/DDBJ databases">
        <title>Staphylococcus lentus K169 genome sequencing.</title>
        <authorList>
            <person name="Sundareshan S."/>
            <person name="Akhila D.S."/>
            <person name="Prachi D."/>
            <person name="Sivakumar R."/>
            <person name="Rajendhran J."/>
            <person name="Isloor S."/>
            <person name="Hegde N.R."/>
        </authorList>
    </citation>
    <scope>NUCLEOTIDE SEQUENCE [LARGE SCALE GENOMIC DNA]</scope>
    <source>
        <strain evidence="9 11">K169</strain>
    </source>
</reference>
<comment type="similarity">
    <text evidence="2">Belongs to the GSP F family.</text>
</comment>
<dbReference type="InterPro" id="IPR042094">
    <property type="entry name" value="T2SS_GspF_sf"/>
</dbReference>
<feature type="transmembrane region" description="Helical" evidence="7">
    <location>
        <begin position="317"/>
        <end position="338"/>
    </location>
</feature>
<feature type="transmembrane region" description="Helical" evidence="7">
    <location>
        <begin position="158"/>
        <end position="184"/>
    </location>
</feature>
<evidence type="ECO:0000313" key="10">
    <source>
        <dbReference type="EMBL" id="WHI58673.1"/>
    </source>
</evidence>
<dbReference type="PANTHER" id="PTHR30012">
    <property type="entry name" value="GENERAL SECRETION PATHWAY PROTEIN"/>
    <property type="match status" value="1"/>
</dbReference>
<dbReference type="EMBL" id="JAHLZN010000005">
    <property type="protein sequence ID" value="MBU6113260.1"/>
    <property type="molecule type" value="Genomic_DNA"/>
</dbReference>
<dbReference type="RefSeq" id="WP_064211062.1">
    <property type="nucleotide sequence ID" value="NZ_CP118848.1"/>
</dbReference>
<dbReference type="Proteomes" id="UP000770161">
    <property type="component" value="Unassembled WGS sequence"/>
</dbReference>
<keyword evidence="3" id="KW-1003">Cell membrane</keyword>
<keyword evidence="6 7" id="KW-0472">Membrane</keyword>
<dbReference type="InterPro" id="IPR018076">
    <property type="entry name" value="T2SS_GspF_dom"/>
</dbReference>
<dbReference type="GO" id="GO:0005886">
    <property type="term" value="C:plasma membrane"/>
    <property type="evidence" value="ECO:0007669"/>
    <property type="project" value="UniProtKB-SubCell"/>
</dbReference>
<feature type="domain" description="Type II secretion system protein GspF" evidence="8">
    <location>
        <begin position="14"/>
        <end position="129"/>
    </location>
</feature>
<evidence type="ECO:0000256" key="3">
    <source>
        <dbReference type="ARBA" id="ARBA00022475"/>
    </source>
</evidence>
<accession>A0AAP1RTA0</accession>
<evidence type="ECO:0000259" key="8">
    <source>
        <dbReference type="Pfam" id="PF00482"/>
    </source>
</evidence>
<evidence type="ECO:0000256" key="4">
    <source>
        <dbReference type="ARBA" id="ARBA00022692"/>
    </source>
</evidence>
<dbReference type="Gene3D" id="1.20.81.30">
    <property type="entry name" value="Type II secretion system (T2SS), domain F"/>
    <property type="match status" value="2"/>
</dbReference>
<evidence type="ECO:0000313" key="9">
    <source>
        <dbReference type="EMBL" id="MBU6113260.1"/>
    </source>
</evidence>
<name>A0AAP1RTA0_MAMLE</name>
<keyword evidence="4 7" id="KW-0812">Transmembrane</keyword>
<evidence type="ECO:0000256" key="6">
    <source>
        <dbReference type="ARBA" id="ARBA00023136"/>
    </source>
</evidence>
<evidence type="ECO:0000256" key="5">
    <source>
        <dbReference type="ARBA" id="ARBA00022989"/>
    </source>
</evidence>
<dbReference type="InterPro" id="IPR003004">
    <property type="entry name" value="GspF/PilC"/>
</dbReference>
<feature type="transmembrane region" description="Helical" evidence="7">
    <location>
        <begin position="117"/>
        <end position="138"/>
    </location>
</feature>
<comment type="subcellular location">
    <subcellularLocation>
        <location evidence="1">Cell membrane</location>
        <topology evidence="1">Multi-pass membrane protein</topology>
    </subcellularLocation>
</comment>
<evidence type="ECO:0000313" key="12">
    <source>
        <dbReference type="Proteomes" id="UP001223261"/>
    </source>
</evidence>
<keyword evidence="5 7" id="KW-1133">Transmembrane helix</keyword>
<protein>
    <submittedName>
        <fullName evidence="10">Competence type IV pilus assembly protein ComGB</fullName>
    </submittedName>
    <submittedName>
        <fullName evidence="9">Type II secretion system F family protein</fullName>
    </submittedName>
</protein>
<reference evidence="10" key="2">
    <citation type="journal article" date="2023" name="Antibiotics">
        <title>Prevalence and Molecular Characterization of Methicillin-Resistant Staphylococci (MRS) and Mammaliicocci (MRM) in Dromedary Camels from Algeria: First Detection of SCCmec-mecC Hybrid in Methicillin-Resistant Mammaliicoccus lentus.</title>
        <authorList>
            <person name="Belhout C."/>
            <person name="Boyen F."/>
            <person name="Vereecke N."/>
            <person name="Theuns S."/>
            <person name="Taibi N."/>
            <person name="Stegger M."/>
            <person name="de la Fe-Rodriguez P.Y."/>
            <person name="Bouayad L."/>
            <person name="Elgroud R."/>
            <person name="Butaye P."/>
        </authorList>
    </citation>
    <scope>NUCLEOTIDE SEQUENCE</scope>
    <source>
        <strain evidence="10">7048</strain>
    </source>
</reference>